<evidence type="ECO:0000256" key="4">
    <source>
        <dbReference type="ARBA" id="ARBA00023065"/>
    </source>
</evidence>
<dbReference type="STRING" id="1802200.A2812_03220"/>
<keyword evidence="2" id="KW-0813">Transport</keyword>
<dbReference type="EMBL" id="MHOM01000022">
    <property type="protein sequence ID" value="OGZ64454.1"/>
    <property type="molecule type" value="Genomic_DNA"/>
</dbReference>
<evidence type="ECO:0000256" key="1">
    <source>
        <dbReference type="ARBA" id="ARBA00004370"/>
    </source>
</evidence>
<dbReference type="GO" id="GO:0046933">
    <property type="term" value="F:proton-transporting ATP synthase activity, rotational mechanism"/>
    <property type="evidence" value="ECO:0007669"/>
    <property type="project" value="InterPro"/>
</dbReference>
<dbReference type="GO" id="GO:0016020">
    <property type="term" value="C:membrane"/>
    <property type="evidence" value="ECO:0007669"/>
    <property type="project" value="UniProtKB-SubCell"/>
</dbReference>
<reference evidence="7 8" key="1">
    <citation type="journal article" date="2016" name="Nat. Commun.">
        <title>Thousands of microbial genomes shed light on interconnected biogeochemical processes in an aquifer system.</title>
        <authorList>
            <person name="Anantharaman K."/>
            <person name="Brown C.T."/>
            <person name="Hug L.A."/>
            <person name="Sharon I."/>
            <person name="Castelle C.J."/>
            <person name="Probst A.J."/>
            <person name="Thomas B.C."/>
            <person name="Singh A."/>
            <person name="Wilkins M.J."/>
            <person name="Karaoz U."/>
            <person name="Brodie E.L."/>
            <person name="Williams K.H."/>
            <person name="Hubbard S.S."/>
            <person name="Banfield J.F."/>
        </authorList>
    </citation>
    <scope>NUCLEOTIDE SEQUENCE [LARGE SCALE GENOMIC DNA]</scope>
</reference>
<evidence type="ECO:0000313" key="8">
    <source>
        <dbReference type="Proteomes" id="UP000177190"/>
    </source>
</evidence>
<protein>
    <submittedName>
        <fullName evidence="7">Uncharacterized protein</fullName>
    </submittedName>
</protein>
<proteinExistence type="predicted"/>
<sequence>MKYKIIEYAKALAEILSDKDFNEKQIIQGFLRVLERQSDIKKAKEIITATKILLAKKNGKKSVFFESARKLSDGQKKMLSKFVEEGDIVEEKINKELIAGVKIIIDNEKQLDQTILTKINNIF</sequence>
<evidence type="ECO:0000256" key="2">
    <source>
        <dbReference type="ARBA" id="ARBA00022448"/>
    </source>
</evidence>
<organism evidence="7 8">
    <name type="scientific">Candidatus Staskawiczbacteria bacterium RIFCSPHIGHO2_01_FULL_36_16</name>
    <dbReference type="NCBI Taxonomy" id="1802200"/>
    <lineage>
        <taxon>Bacteria</taxon>
        <taxon>Candidatus Staskawicziibacteriota</taxon>
    </lineage>
</organism>
<dbReference type="Proteomes" id="UP000177190">
    <property type="component" value="Unassembled WGS sequence"/>
</dbReference>
<evidence type="ECO:0000256" key="5">
    <source>
        <dbReference type="ARBA" id="ARBA00023136"/>
    </source>
</evidence>
<gene>
    <name evidence="7" type="ORF">A2812_03220</name>
</gene>
<accession>A0A1G2HPI8</accession>
<dbReference type="AlphaFoldDB" id="A0A1G2HPI8"/>
<dbReference type="Pfam" id="PF00213">
    <property type="entry name" value="OSCP"/>
    <property type="match status" value="1"/>
</dbReference>
<keyword evidence="5" id="KW-0472">Membrane</keyword>
<evidence type="ECO:0000313" key="7">
    <source>
        <dbReference type="EMBL" id="OGZ64454.1"/>
    </source>
</evidence>
<comment type="subcellular location">
    <subcellularLocation>
        <location evidence="1">Membrane</location>
    </subcellularLocation>
</comment>
<name>A0A1G2HPI8_9BACT</name>
<evidence type="ECO:0000256" key="3">
    <source>
        <dbReference type="ARBA" id="ARBA00022781"/>
    </source>
</evidence>
<evidence type="ECO:0000256" key="6">
    <source>
        <dbReference type="ARBA" id="ARBA00023310"/>
    </source>
</evidence>
<keyword evidence="6" id="KW-0066">ATP synthesis</keyword>
<keyword evidence="3" id="KW-0375">Hydrogen ion transport</keyword>
<keyword evidence="4" id="KW-0406">Ion transport</keyword>
<comment type="caution">
    <text evidence="7">The sequence shown here is derived from an EMBL/GenBank/DDBJ whole genome shotgun (WGS) entry which is preliminary data.</text>
</comment>
<dbReference type="InterPro" id="IPR000711">
    <property type="entry name" value="ATPase_OSCP/dsu"/>
</dbReference>